<dbReference type="NCBIfam" id="TIGR03062">
    <property type="entry name" value="pip_yhgE_Cterm"/>
    <property type="match status" value="1"/>
</dbReference>
<proteinExistence type="predicted"/>
<feature type="transmembrane region" description="Helical" evidence="7">
    <location>
        <begin position="639"/>
        <end position="657"/>
    </location>
</feature>
<evidence type="ECO:0000256" key="3">
    <source>
        <dbReference type="ARBA" id="ARBA00022989"/>
    </source>
</evidence>
<evidence type="ECO:0000256" key="1">
    <source>
        <dbReference type="ARBA" id="ARBA00004141"/>
    </source>
</evidence>
<evidence type="ECO:0000256" key="4">
    <source>
        <dbReference type="ARBA" id="ARBA00023136"/>
    </source>
</evidence>
<organism evidence="9 10">
    <name type="scientific">Dietzia cinnamea</name>
    <dbReference type="NCBI Taxonomy" id="321318"/>
    <lineage>
        <taxon>Bacteria</taxon>
        <taxon>Bacillati</taxon>
        <taxon>Actinomycetota</taxon>
        <taxon>Actinomycetes</taxon>
        <taxon>Mycobacteriales</taxon>
        <taxon>Dietziaceae</taxon>
        <taxon>Dietzia</taxon>
    </lineage>
</organism>
<feature type="transmembrane region" description="Helical" evidence="7">
    <location>
        <begin position="579"/>
        <end position="601"/>
    </location>
</feature>
<dbReference type="EMBL" id="JALXTC010000007">
    <property type="protein sequence ID" value="MCT2116663.1"/>
    <property type="molecule type" value="Genomic_DNA"/>
</dbReference>
<name>A0AAW5Q6E0_9ACTN</name>
<evidence type="ECO:0000256" key="2">
    <source>
        <dbReference type="ARBA" id="ARBA00022692"/>
    </source>
</evidence>
<dbReference type="AlphaFoldDB" id="A0AAW5Q6E0"/>
<dbReference type="Proteomes" id="UP001206890">
    <property type="component" value="Unassembled WGS sequence"/>
</dbReference>
<evidence type="ECO:0000256" key="5">
    <source>
        <dbReference type="SAM" id="Coils"/>
    </source>
</evidence>
<dbReference type="GO" id="GO:0140359">
    <property type="term" value="F:ABC-type transporter activity"/>
    <property type="evidence" value="ECO:0007669"/>
    <property type="project" value="InterPro"/>
</dbReference>
<reference evidence="9" key="1">
    <citation type="submission" date="2022-04" db="EMBL/GenBank/DDBJ databases">
        <title>Human microbiome associated bacterial genomes.</title>
        <authorList>
            <person name="Sandstrom S."/>
            <person name="Salamzade R."/>
            <person name="Kalan L.R."/>
        </authorList>
    </citation>
    <scope>NUCLEOTIDE SEQUENCE</scope>
    <source>
        <strain evidence="9">P3-SID1762</strain>
    </source>
</reference>
<feature type="transmembrane region" description="Helical" evidence="7">
    <location>
        <begin position="540"/>
        <end position="559"/>
    </location>
</feature>
<dbReference type="InterPro" id="IPR051328">
    <property type="entry name" value="T7SS_ABC-Transporter"/>
</dbReference>
<keyword evidence="2 7" id="KW-0812">Transmembrane</keyword>
<dbReference type="InterPro" id="IPR017500">
    <property type="entry name" value="Phage_infect_YhgE_N"/>
</dbReference>
<comment type="caution">
    <text evidence="9">The sequence shown here is derived from an EMBL/GenBank/DDBJ whole genome shotgun (WGS) entry which is preliminary data.</text>
</comment>
<feature type="transmembrane region" description="Helical" evidence="7">
    <location>
        <begin position="34"/>
        <end position="56"/>
    </location>
</feature>
<comment type="subcellular location">
    <subcellularLocation>
        <location evidence="1">Membrane</location>
        <topology evidence="1">Multi-pass membrane protein</topology>
    </subcellularLocation>
</comment>
<dbReference type="RefSeq" id="WP_259824297.1">
    <property type="nucleotide sequence ID" value="NZ_JALXRO010000014.1"/>
</dbReference>
<keyword evidence="3 7" id="KW-1133">Transmembrane helix</keyword>
<evidence type="ECO:0000256" key="7">
    <source>
        <dbReference type="SAM" id="Phobius"/>
    </source>
</evidence>
<feature type="transmembrane region" description="Helical" evidence="7">
    <location>
        <begin position="607"/>
        <end position="627"/>
    </location>
</feature>
<dbReference type="Gene3D" id="3.40.1710.10">
    <property type="entry name" value="abc type-2 transporter like domain"/>
    <property type="match status" value="1"/>
</dbReference>
<gene>
    <name evidence="9" type="ORF">M3D93_02670</name>
</gene>
<evidence type="ECO:0000313" key="9">
    <source>
        <dbReference type="EMBL" id="MCT2116663.1"/>
    </source>
</evidence>
<dbReference type="InterPro" id="IPR017501">
    <property type="entry name" value="Phage_infect_YhgE_C"/>
</dbReference>
<evidence type="ECO:0000256" key="6">
    <source>
        <dbReference type="SAM" id="MobiDB-lite"/>
    </source>
</evidence>
<feature type="transmembrane region" description="Helical" evidence="7">
    <location>
        <begin position="809"/>
        <end position="826"/>
    </location>
</feature>
<dbReference type="GO" id="GO:0016020">
    <property type="term" value="C:membrane"/>
    <property type="evidence" value="ECO:0007669"/>
    <property type="project" value="UniProtKB-SubCell"/>
</dbReference>
<protein>
    <submittedName>
        <fullName evidence="9">YhgE/Pip domain-containing protein</fullName>
    </submittedName>
</protein>
<dbReference type="Pfam" id="PF12698">
    <property type="entry name" value="ABC2_membrane_3"/>
    <property type="match status" value="2"/>
</dbReference>
<keyword evidence="4 7" id="KW-0472">Membrane</keyword>
<accession>A0AAW5Q6E0</accession>
<feature type="transmembrane region" description="Helical" evidence="7">
    <location>
        <begin position="779"/>
        <end position="803"/>
    </location>
</feature>
<evidence type="ECO:0000259" key="8">
    <source>
        <dbReference type="Pfam" id="PF12698"/>
    </source>
</evidence>
<feature type="region of interest" description="Disordered" evidence="6">
    <location>
        <begin position="851"/>
        <end position="882"/>
    </location>
</feature>
<dbReference type="NCBIfam" id="TIGR03061">
    <property type="entry name" value="pip_yhgE_Nterm"/>
    <property type="match status" value="1"/>
</dbReference>
<dbReference type="PANTHER" id="PTHR43077:SF10">
    <property type="entry name" value="TRANSPORT PERMEASE PROTEIN"/>
    <property type="match status" value="1"/>
</dbReference>
<feature type="transmembrane region" description="Helical" evidence="7">
    <location>
        <begin position="692"/>
        <end position="713"/>
    </location>
</feature>
<sequence>MIQVRSDPHGGVMGNAWRVFSRDVRRLGRVRKAWIILIGMMITPSLYAWLNIAGFWDPYGSTRSIDVAVVNLDEGASTEATGDVNVGDQVVDQLEANDQLGWHFLDEDDAMESVKTGDSYAAIVIPADFSRDFTSVTSGRFTRPNLQYYVNEKANAVAPKITDAGASTLDSQINSMFVSVVAEAVTGELKNAGRSAQGRLRDAQGNTLDALDDAVGTVESAHERITELRSTLAEAQDRLDAAKGTLGKVDDTLGDVQTAVNQAQEIVTETQQELITVTDSVTGAYTSGVTLLAETSARLNASITTLSSEIRQAEAGVGSAIDDVIAVIAARTHALAELRSLRDRSGPGSDVAQQLSGPVTALQDRLTADEELLDELRRLATDTAAATSAIEESADGLDSAVQGAATSAGSLRGVLLQTFPELGHSMSTLSASAGGLSSALGAQRTQLSQAQNLLTGLGDQLGAASTALGALDGNFSGAQAGLEEVRTDVLALGTADAWDQLQTVTGLDTEQIGQFLVSPVEVREHAVFPVANYGSAMAPLFVNLALWIGGFVLVVLLKLEVDTKGVEGITARQAYLGRWLLLAVMSIVQALIVTVGTLFIGVQAASALAFVGTGVLIGLAYLSIIYALSVSFGFVGKGLAVLLVIMQIPGASGLYPIEVMPGFFRALYNFFPFSYGINALRETLAGFYDGHYWRSMAVLAVYVALAFALGLFLRPRLGNLTLLFNRRIADTGLLVSEDVQIASGRHRLSRLIDALVDREEYRNTIRRQEERFTRRYPTLLRLTALVGIAGVALIGLVGGLAPIGKATVLGFWVLWSLLIVLVLVTLEYTKRSFQLATEVGRMPEAELRRTLADARAGGASPQATPDVEADQPGEPDQRGDSE</sequence>
<keyword evidence="5" id="KW-0175">Coiled coil</keyword>
<feature type="coiled-coil region" evidence="5">
    <location>
        <begin position="218"/>
        <end position="245"/>
    </location>
</feature>
<dbReference type="PANTHER" id="PTHR43077">
    <property type="entry name" value="TRANSPORT PERMEASE YVFS-RELATED"/>
    <property type="match status" value="1"/>
</dbReference>
<feature type="domain" description="ABC-2 type transporter transmembrane" evidence="8">
    <location>
        <begin position="34"/>
        <end position="175"/>
    </location>
</feature>
<feature type="domain" description="ABC-2 type transporter transmembrane" evidence="8">
    <location>
        <begin position="511"/>
        <end position="712"/>
    </location>
</feature>
<evidence type="ECO:0000313" key="10">
    <source>
        <dbReference type="Proteomes" id="UP001206890"/>
    </source>
</evidence>
<dbReference type="InterPro" id="IPR013525">
    <property type="entry name" value="ABC2_TM"/>
</dbReference>